<dbReference type="InterPro" id="IPR036736">
    <property type="entry name" value="ACP-like_sf"/>
</dbReference>
<dbReference type="SUPFAM" id="SSF52777">
    <property type="entry name" value="CoA-dependent acyltransferases"/>
    <property type="match status" value="1"/>
</dbReference>
<dbReference type="EMBL" id="CAJNOH010001568">
    <property type="protein sequence ID" value="CAF1230887.1"/>
    <property type="molecule type" value="Genomic_DNA"/>
</dbReference>
<dbReference type="GO" id="GO:0003824">
    <property type="term" value="F:catalytic activity"/>
    <property type="evidence" value="ECO:0007669"/>
    <property type="project" value="InterPro"/>
</dbReference>
<evidence type="ECO:0000256" key="1">
    <source>
        <dbReference type="ARBA" id="ARBA00022450"/>
    </source>
</evidence>
<dbReference type="PROSITE" id="PS50075">
    <property type="entry name" value="CARRIER"/>
    <property type="match status" value="1"/>
</dbReference>
<dbReference type="InterPro" id="IPR000873">
    <property type="entry name" value="AMP-dep_synth/lig_dom"/>
</dbReference>
<dbReference type="InterPro" id="IPR001242">
    <property type="entry name" value="Condensation_dom"/>
</dbReference>
<dbReference type="InterPro" id="IPR023213">
    <property type="entry name" value="CAT-like_dom_sf"/>
</dbReference>
<feature type="domain" description="Carrier" evidence="3">
    <location>
        <begin position="229"/>
        <end position="307"/>
    </location>
</feature>
<keyword evidence="6" id="KW-1185">Reference proteome</keyword>
<dbReference type="EMBL" id="CAJNOL010002572">
    <property type="protein sequence ID" value="CAF1512900.1"/>
    <property type="molecule type" value="Genomic_DNA"/>
</dbReference>
<gene>
    <name evidence="5" type="ORF">JXQ802_LOCUS41098</name>
    <name evidence="4" type="ORF">PYM288_LOCUS26376</name>
</gene>
<feature type="non-terminal residue" evidence="5">
    <location>
        <position position="1"/>
    </location>
</feature>
<dbReference type="SUPFAM" id="SSF56801">
    <property type="entry name" value="Acetyl-CoA synthetase-like"/>
    <property type="match status" value="2"/>
</dbReference>
<dbReference type="InterPro" id="IPR045851">
    <property type="entry name" value="AMP-bd_C_sf"/>
</dbReference>
<dbReference type="SUPFAM" id="SSF47336">
    <property type="entry name" value="ACP-like"/>
    <property type="match status" value="1"/>
</dbReference>
<keyword evidence="2" id="KW-0597">Phosphoprotein</keyword>
<dbReference type="GO" id="GO:0044550">
    <property type="term" value="P:secondary metabolite biosynthetic process"/>
    <property type="evidence" value="ECO:0007669"/>
    <property type="project" value="TreeGrafter"/>
</dbReference>
<dbReference type="Gene3D" id="3.30.559.10">
    <property type="entry name" value="Chloramphenicol acetyltransferase-like domain"/>
    <property type="match status" value="1"/>
</dbReference>
<dbReference type="Proteomes" id="UP000663854">
    <property type="component" value="Unassembled WGS sequence"/>
</dbReference>
<evidence type="ECO:0000256" key="2">
    <source>
        <dbReference type="ARBA" id="ARBA00022553"/>
    </source>
</evidence>
<dbReference type="Gene3D" id="3.40.50.980">
    <property type="match status" value="1"/>
</dbReference>
<comment type="caution">
    <text evidence="5">The sequence shown here is derived from an EMBL/GenBank/DDBJ whole genome shotgun (WGS) entry which is preliminary data.</text>
</comment>
<dbReference type="Gene3D" id="1.10.1200.10">
    <property type="entry name" value="ACP-like"/>
    <property type="match status" value="1"/>
</dbReference>
<protein>
    <recommendedName>
        <fullName evidence="3">Carrier domain-containing protein</fullName>
    </recommendedName>
</protein>
<dbReference type="GO" id="GO:0005737">
    <property type="term" value="C:cytoplasm"/>
    <property type="evidence" value="ECO:0007669"/>
    <property type="project" value="TreeGrafter"/>
</dbReference>
<organism evidence="5 6">
    <name type="scientific">Rotaria sordida</name>
    <dbReference type="NCBI Taxonomy" id="392033"/>
    <lineage>
        <taxon>Eukaryota</taxon>
        <taxon>Metazoa</taxon>
        <taxon>Spiralia</taxon>
        <taxon>Gnathifera</taxon>
        <taxon>Rotifera</taxon>
        <taxon>Eurotatoria</taxon>
        <taxon>Bdelloidea</taxon>
        <taxon>Philodinida</taxon>
        <taxon>Philodinidae</taxon>
        <taxon>Rotaria</taxon>
    </lineage>
</organism>
<dbReference type="Pfam" id="PF00668">
    <property type="entry name" value="Condensation"/>
    <property type="match status" value="1"/>
</dbReference>
<dbReference type="InterPro" id="IPR020845">
    <property type="entry name" value="AMP-binding_CS"/>
</dbReference>
<dbReference type="PANTHER" id="PTHR45527:SF1">
    <property type="entry name" value="FATTY ACID SYNTHASE"/>
    <property type="match status" value="1"/>
</dbReference>
<name>A0A815U9I2_9BILA</name>
<dbReference type="PROSITE" id="PS00455">
    <property type="entry name" value="AMP_BINDING"/>
    <property type="match status" value="1"/>
</dbReference>
<dbReference type="Gene3D" id="3.30.300.30">
    <property type="match status" value="1"/>
</dbReference>
<dbReference type="InterPro" id="IPR009081">
    <property type="entry name" value="PP-bd_ACP"/>
</dbReference>
<accession>A0A815U9I2</accession>
<keyword evidence="1" id="KW-0596">Phosphopantetheine</keyword>
<dbReference type="Gene3D" id="3.30.559.30">
    <property type="entry name" value="Nonribosomal peptide synthetase, condensation domain"/>
    <property type="match status" value="1"/>
</dbReference>
<dbReference type="AlphaFoldDB" id="A0A815U9I2"/>
<dbReference type="Proteomes" id="UP000663870">
    <property type="component" value="Unassembled WGS sequence"/>
</dbReference>
<dbReference type="PANTHER" id="PTHR45527">
    <property type="entry name" value="NONRIBOSOMAL PEPTIDE SYNTHETASE"/>
    <property type="match status" value="1"/>
</dbReference>
<dbReference type="GO" id="GO:0031177">
    <property type="term" value="F:phosphopantetheine binding"/>
    <property type="evidence" value="ECO:0007669"/>
    <property type="project" value="TreeGrafter"/>
</dbReference>
<evidence type="ECO:0000259" key="3">
    <source>
        <dbReference type="PROSITE" id="PS50075"/>
    </source>
</evidence>
<reference evidence="5" key="1">
    <citation type="submission" date="2021-02" db="EMBL/GenBank/DDBJ databases">
        <authorList>
            <person name="Nowell W R."/>
        </authorList>
    </citation>
    <scope>NUCLEOTIDE SEQUENCE</scope>
</reference>
<evidence type="ECO:0000313" key="6">
    <source>
        <dbReference type="Proteomes" id="UP000663870"/>
    </source>
</evidence>
<evidence type="ECO:0000313" key="5">
    <source>
        <dbReference type="EMBL" id="CAF1512900.1"/>
    </source>
</evidence>
<sequence>MFTIQADNHPQKVSVELDEQCLTYGELMSYVERIALLLLDHFHIQPGEIICQCVERSIEMVIGMMAIEVVGGVYCPLSAADPQNRLQQLIRDTNSHLVLVDSMTRHELKDVEILCMDDWIVTSGSQNTCDVDHLSSIKITPDNLAYVLFTSGSTGTPKAHNEQLVAYVQAGSDMDSNRLRIHCESDLPLHMIPGMFIIMEQFPLNANGKVDRKALPQPQRRRTFVIEHEPQNEIEARVEAIWCSVLSCDRVSTTTSFFSLGGHSLLLMELYHRYESEFNFDRRALSINMIFSNPTILQHARLLEKHSVIEERIVWHPLNMKKAIASFAQERIFMDEMIRLSSNDRIYSIPFVYQVSHSGLVSIARFRRALDALVIKHDILRTSLLFNSTSGQLEEHVEFFSNNIYTFVVTNANDQDNAQQMTLFDIEHGRVLHCQIIRNASQPSPDDLLESKDFIVINIHHIAFDGASMSLFLHDLQLAYETDLPLPAMLNGLKYIDYAVHERQIDMTISRQFWRSLLDT</sequence>
<dbReference type="Pfam" id="PF00550">
    <property type="entry name" value="PP-binding"/>
    <property type="match status" value="1"/>
</dbReference>
<dbReference type="Pfam" id="PF00501">
    <property type="entry name" value="AMP-binding"/>
    <property type="match status" value="1"/>
</dbReference>
<dbReference type="GO" id="GO:0043041">
    <property type="term" value="P:amino acid activation for nonribosomal peptide biosynthetic process"/>
    <property type="evidence" value="ECO:0007669"/>
    <property type="project" value="TreeGrafter"/>
</dbReference>
<proteinExistence type="predicted"/>
<evidence type="ECO:0000313" key="4">
    <source>
        <dbReference type="EMBL" id="CAF1230887.1"/>
    </source>
</evidence>